<feature type="transmembrane region" description="Helical" evidence="2">
    <location>
        <begin position="98"/>
        <end position="117"/>
    </location>
</feature>
<reference evidence="4" key="1">
    <citation type="journal article" date="2019" name="Int. J. Syst. Evol. Microbiol.">
        <title>The Global Catalogue of Microorganisms (GCM) 10K type strain sequencing project: providing services to taxonomists for standard genome sequencing and annotation.</title>
        <authorList>
            <consortium name="The Broad Institute Genomics Platform"/>
            <consortium name="The Broad Institute Genome Sequencing Center for Infectious Disease"/>
            <person name="Wu L."/>
            <person name="Ma J."/>
        </authorList>
    </citation>
    <scope>NUCLEOTIDE SEQUENCE [LARGE SCALE GENOMIC DNA]</scope>
    <source>
        <strain evidence="4">JCM 18050</strain>
    </source>
</reference>
<protein>
    <recommendedName>
        <fullName evidence="1">Inner membrane protein</fullName>
    </recommendedName>
</protein>
<proteinExistence type="predicted"/>
<feature type="transmembrane region" description="Helical" evidence="2">
    <location>
        <begin position="6"/>
        <end position="39"/>
    </location>
</feature>
<keyword evidence="1" id="KW-1003">Cell membrane</keyword>
<dbReference type="EMBL" id="BAABHY010000001">
    <property type="protein sequence ID" value="GAA5108013.1"/>
    <property type="molecule type" value="Genomic_DNA"/>
</dbReference>
<keyword evidence="4" id="KW-1185">Reference proteome</keyword>
<evidence type="ECO:0000256" key="2">
    <source>
        <dbReference type="SAM" id="Phobius"/>
    </source>
</evidence>
<keyword evidence="2" id="KW-0812">Transmembrane</keyword>
<dbReference type="Pfam" id="PF04304">
    <property type="entry name" value="DUF454"/>
    <property type="match status" value="1"/>
</dbReference>
<keyword evidence="1 2" id="KW-0472">Membrane</keyword>
<dbReference type="RefSeq" id="WP_345489395.1">
    <property type="nucleotide sequence ID" value="NZ_BAABHY010000001.1"/>
</dbReference>
<comment type="subcellular location">
    <subcellularLocation>
        <location evidence="1">Cell inner membrane</location>
        <topology evidence="1">Multi-pass membrane protein</topology>
    </subcellularLocation>
</comment>
<dbReference type="PIRSF" id="PIRSF016789">
    <property type="entry name" value="DUF454"/>
    <property type="match status" value="1"/>
</dbReference>
<sequence>MKKTLFIVLGFLSFFLGTVGIFLPLLPTVPFYLLTGYLWFNSSERLHRYLVNSKYYQKYIHQTLVEKKVTPKQLAKMLLAVFIMLSIPFILIDSLHVRIILIIVFIAHIIGGYFYFIRKPTKSR</sequence>
<dbReference type="Proteomes" id="UP001500171">
    <property type="component" value="Unassembled WGS sequence"/>
</dbReference>
<dbReference type="InterPro" id="IPR007401">
    <property type="entry name" value="DUF454"/>
</dbReference>
<gene>
    <name evidence="3" type="ORF">GCM10023211_09780</name>
</gene>
<dbReference type="PANTHER" id="PTHR35813:SF1">
    <property type="entry name" value="INNER MEMBRANE PROTEIN YBAN"/>
    <property type="match status" value="1"/>
</dbReference>
<accession>A0ABP9N4Q5</accession>
<keyword evidence="1" id="KW-0997">Cell inner membrane</keyword>
<name>A0ABP9N4Q5_9GAMM</name>
<dbReference type="PANTHER" id="PTHR35813">
    <property type="entry name" value="INNER MEMBRANE PROTEIN YBAN"/>
    <property type="match status" value="1"/>
</dbReference>
<evidence type="ECO:0000313" key="3">
    <source>
        <dbReference type="EMBL" id="GAA5108013.1"/>
    </source>
</evidence>
<organism evidence="3 4">
    <name type="scientific">Orbus sasakiae</name>
    <dbReference type="NCBI Taxonomy" id="1078475"/>
    <lineage>
        <taxon>Bacteria</taxon>
        <taxon>Pseudomonadati</taxon>
        <taxon>Pseudomonadota</taxon>
        <taxon>Gammaproteobacteria</taxon>
        <taxon>Orbales</taxon>
        <taxon>Orbaceae</taxon>
        <taxon>Orbus</taxon>
    </lineage>
</organism>
<keyword evidence="2" id="KW-1133">Transmembrane helix</keyword>
<evidence type="ECO:0000256" key="1">
    <source>
        <dbReference type="PIRNR" id="PIRNR016789"/>
    </source>
</evidence>
<evidence type="ECO:0000313" key="4">
    <source>
        <dbReference type="Proteomes" id="UP001500171"/>
    </source>
</evidence>
<comment type="caution">
    <text evidence="3">The sequence shown here is derived from an EMBL/GenBank/DDBJ whole genome shotgun (WGS) entry which is preliminary data.</text>
</comment>